<dbReference type="Proteomes" id="UP000324222">
    <property type="component" value="Unassembled WGS sequence"/>
</dbReference>
<dbReference type="EMBL" id="VSRR010001390">
    <property type="protein sequence ID" value="MPC24920.1"/>
    <property type="molecule type" value="Genomic_DNA"/>
</dbReference>
<comment type="caution">
    <text evidence="2">The sequence shown here is derived from an EMBL/GenBank/DDBJ whole genome shotgun (WGS) entry which is preliminary data.</text>
</comment>
<feature type="region of interest" description="Disordered" evidence="1">
    <location>
        <begin position="1"/>
        <end position="37"/>
    </location>
</feature>
<evidence type="ECO:0000256" key="1">
    <source>
        <dbReference type="SAM" id="MobiDB-lite"/>
    </source>
</evidence>
<protein>
    <submittedName>
        <fullName evidence="2">Uncharacterized protein</fullName>
    </submittedName>
</protein>
<organism evidence="2 3">
    <name type="scientific">Portunus trituberculatus</name>
    <name type="common">Swimming crab</name>
    <name type="synonym">Neptunus trituberculatus</name>
    <dbReference type="NCBI Taxonomy" id="210409"/>
    <lineage>
        <taxon>Eukaryota</taxon>
        <taxon>Metazoa</taxon>
        <taxon>Ecdysozoa</taxon>
        <taxon>Arthropoda</taxon>
        <taxon>Crustacea</taxon>
        <taxon>Multicrustacea</taxon>
        <taxon>Malacostraca</taxon>
        <taxon>Eumalacostraca</taxon>
        <taxon>Eucarida</taxon>
        <taxon>Decapoda</taxon>
        <taxon>Pleocyemata</taxon>
        <taxon>Brachyura</taxon>
        <taxon>Eubrachyura</taxon>
        <taxon>Portunoidea</taxon>
        <taxon>Portunidae</taxon>
        <taxon>Portuninae</taxon>
        <taxon>Portunus</taxon>
    </lineage>
</organism>
<keyword evidence="3" id="KW-1185">Reference proteome</keyword>
<reference evidence="2 3" key="1">
    <citation type="submission" date="2019-05" db="EMBL/GenBank/DDBJ databases">
        <title>Another draft genome of Portunus trituberculatus and its Hox gene families provides insights of decapod evolution.</title>
        <authorList>
            <person name="Jeong J.-H."/>
            <person name="Song I."/>
            <person name="Kim S."/>
            <person name="Choi T."/>
            <person name="Kim D."/>
            <person name="Ryu S."/>
            <person name="Kim W."/>
        </authorList>
    </citation>
    <scope>NUCLEOTIDE SEQUENCE [LARGE SCALE GENOMIC DNA]</scope>
    <source>
        <tissue evidence="2">Muscle</tissue>
    </source>
</reference>
<name>A0A5B7DTZ0_PORTR</name>
<sequence length="115" mass="12968">MKNGLRRREEERSHHSIEESDSDCVCDESEEQEVEAPAPRGLGVVLAFFTTGLECPARAHICLNTDKLEVKVPNRDSGSQEVELGKKDLRIHVKEMVIAEPPRNPREVFDEVAVM</sequence>
<feature type="compositionally biased region" description="Acidic residues" evidence="1">
    <location>
        <begin position="19"/>
        <end position="34"/>
    </location>
</feature>
<proteinExistence type="predicted"/>
<dbReference type="AlphaFoldDB" id="A0A5B7DTZ0"/>
<feature type="compositionally biased region" description="Basic and acidic residues" evidence="1">
    <location>
        <begin position="1"/>
        <end position="18"/>
    </location>
</feature>
<accession>A0A5B7DTZ0</accession>
<gene>
    <name evidence="2" type="ORF">E2C01_018014</name>
</gene>
<evidence type="ECO:0000313" key="2">
    <source>
        <dbReference type="EMBL" id="MPC24920.1"/>
    </source>
</evidence>
<evidence type="ECO:0000313" key="3">
    <source>
        <dbReference type="Proteomes" id="UP000324222"/>
    </source>
</evidence>